<dbReference type="GO" id="GO:0046872">
    <property type="term" value="F:metal ion binding"/>
    <property type="evidence" value="ECO:0007669"/>
    <property type="project" value="UniProtKB-KW"/>
</dbReference>
<evidence type="ECO:0000256" key="7">
    <source>
        <dbReference type="SAM" id="MobiDB-lite"/>
    </source>
</evidence>
<dbReference type="GeneID" id="81364547"/>
<dbReference type="SUPFAM" id="SSF51197">
    <property type="entry name" value="Clavaminate synthase-like"/>
    <property type="match status" value="1"/>
</dbReference>
<accession>A0A9X0BEP4</accession>
<evidence type="ECO:0000256" key="1">
    <source>
        <dbReference type="ARBA" id="ARBA00001954"/>
    </source>
</evidence>
<keyword evidence="3" id="KW-0479">Metal-binding</keyword>
<name>A0A9X0BEP4_9EURO</name>
<evidence type="ECO:0000256" key="5">
    <source>
        <dbReference type="ARBA" id="ARBA00023002"/>
    </source>
</evidence>
<dbReference type="EMBL" id="JAPZBU010000003">
    <property type="protein sequence ID" value="KAJ5414303.1"/>
    <property type="molecule type" value="Genomic_DNA"/>
</dbReference>
<dbReference type="PANTHER" id="PTHR30468">
    <property type="entry name" value="ALPHA-KETOGLUTARATE-DEPENDENT SULFONATE DIOXYGENASE"/>
    <property type="match status" value="1"/>
</dbReference>
<dbReference type="InterPro" id="IPR003819">
    <property type="entry name" value="TauD/TfdA-like"/>
</dbReference>
<proteinExistence type="inferred from homology"/>
<evidence type="ECO:0000256" key="2">
    <source>
        <dbReference type="ARBA" id="ARBA00005896"/>
    </source>
</evidence>
<evidence type="ECO:0000256" key="4">
    <source>
        <dbReference type="ARBA" id="ARBA00022964"/>
    </source>
</evidence>
<organism evidence="9 10">
    <name type="scientific">Penicillium cosmopolitanum</name>
    <dbReference type="NCBI Taxonomy" id="1131564"/>
    <lineage>
        <taxon>Eukaryota</taxon>
        <taxon>Fungi</taxon>
        <taxon>Dikarya</taxon>
        <taxon>Ascomycota</taxon>
        <taxon>Pezizomycotina</taxon>
        <taxon>Eurotiomycetes</taxon>
        <taxon>Eurotiomycetidae</taxon>
        <taxon>Eurotiales</taxon>
        <taxon>Aspergillaceae</taxon>
        <taxon>Penicillium</taxon>
    </lineage>
</organism>
<dbReference type="OrthoDB" id="10257314at2759"/>
<evidence type="ECO:0000259" key="8">
    <source>
        <dbReference type="Pfam" id="PF02668"/>
    </source>
</evidence>
<dbReference type="AlphaFoldDB" id="A0A9X0BEP4"/>
<dbReference type="InterPro" id="IPR051323">
    <property type="entry name" value="AtsK-like"/>
</dbReference>
<evidence type="ECO:0000256" key="6">
    <source>
        <dbReference type="ARBA" id="ARBA00023004"/>
    </source>
</evidence>
<keyword evidence="10" id="KW-1185">Reference proteome</keyword>
<keyword evidence="4" id="KW-0223">Dioxygenase</keyword>
<evidence type="ECO:0000313" key="10">
    <source>
        <dbReference type="Proteomes" id="UP001147747"/>
    </source>
</evidence>
<evidence type="ECO:0000313" key="9">
    <source>
        <dbReference type="EMBL" id="KAJ5414303.1"/>
    </source>
</evidence>
<protein>
    <recommendedName>
        <fullName evidence="8">TauD/TfdA-like domain-containing protein</fullName>
    </recommendedName>
</protein>
<comment type="similarity">
    <text evidence="2">Belongs to the TfdA dioxygenase family.</text>
</comment>
<comment type="cofactor">
    <cofactor evidence="1">
        <name>Fe(2+)</name>
        <dbReference type="ChEBI" id="CHEBI:29033"/>
    </cofactor>
</comment>
<dbReference type="PANTHER" id="PTHR30468:SF10">
    <property type="entry name" value="TAUD_TFDA-LIKE DOMAIN-CONTAINING PROTEIN"/>
    <property type="match status" value="1"/>
</dbReference>
<dbReference type="Pfam" id="PF02668">
    <property type="entry name" value="TauD"/>
    <property type="match status" value="1"/>
</dbReference>
<dbReference type="Proteomes" id="UP001147747">
    <property type="component" value="Unassembled WGS sequence"/>
</dbReference>
<gene>
    <name evidence="9" type="ORF">N7509_000930</name>
</gene>
<keyword evidence="6" id="KW-0408">Iron</keyword>
<dbReference type="GO" id="GO:0005737">
    <property type="term" value="C:cytoplasm"/>
    <property type="evidence" value="ECO:0007669"/>
    <property type="project" value="TreeGrafter"/>
</dbReference>
<dbReference type="Gene3D" id="3.60.130.10">
    <property type="entry name" value="Clavaminate synthase-like"/>
    <property type="match status" value="1"/>
</dbReference>
<reference evidence="9" key="1">
    <citation type="submission" date="2022-12" db="EMBL/GenBank/DDBJ databases">
        <authorList>
            <person name="Petersen C."/>
        </authorList>
    </citation>
    <scope>NUCLEOTIDE SEQUENCE</scope>
    <source>
        <strain evidence="9">IBT 29677</strain>
    </source>
</reference>
<reference evidence="9" key="2">
    <citation type="journal article" date="2023" name="IMA Fungus">
        <title>Comparative genomic study of the Penicillium genus elucidates a diverse pangenome and 15 lateral gene transfer events.</title>
        <authorList>
            <person name="Petersen C."/>
            <person name="Sorensen T."/>
            <person name="Nielsen M.R."/>
            <person name="Sondergaard T.E."/>
            <person name="Sorensen J.L."/>
            <person name="Fitzpatrick D.A."/>
            <person name="Frisvad J.C."/>
            <person name="Nielsen K.L."/>
        </authorList>
    </citation>
    <scope>NUCLEOTIDE SEQUENCE</scope>
    <source>
        <strain evidence="9">IBT 29677</strain>
    </source>
</reference>
<comment type="caution">
    <text evidence="9">The sequence shown here is derived from an EMBL/GenBank/DDBJ whole genome shotgun (WGS) entry which is preliminary data.</text>
</comment>
<dbReference type="InterPro" id="IPR042098">
    <property type="entry name" value="TauD-like_sf"/>
</dbReference>
<dbReference type="GO" id="GO:0016706">
    <property type="term" value="F:2-oxoglutarate-dependent dioxygenase activity"/>
    <property type="evidence" value="ECO:0007669"/>
    <property type="project" value="TreeGrafter"/>
</dbReference>
<dbReference type="RefSeq" id="XP_056494149.1">
    <property type="nucleotide sequence ID" value="XM_056625567.1"/>
</dbReference>
<keyword evidence="5" id="KW-0560">Oxidoreductase</keyword>
<evidence type="ECO:0000256" key="3">
    <source>
        <dbReference type="ARBA" id="ARBA00022723"/>
    </source>
</evidence>
<feature type="domain" description="TauD/TfdA-like" evidence="8">
    <location>
        <begin position="35"/>
        <end position="313"/>
    </location>
</feature>
<sequence length="382" mass="42708">MAVRNSETLQNGNTQSSFHQPLQSSGALDKFVYEDITPVIGREFPHLNVVDDLLNSPNSEALIRDLAIAISQRCVVFFRAQENLTEEQQRQLVSRLGEMSGKPADSTFFINPIQREATDGTAVADPEITRINSRGRPDVAATQPNPRRFDEALWHADGQFETCPPSFTSLRLSEVPRNGGDTLWASGYELYDRFSKPYQSFLEGLTATFIGDGYTWSAGQSGGKMTINEGPRGSPLNVGKDLKVVHPVVRTHPVSGWKSIFPVGPRNPWEFGSPKYINELHPNESDELLNRFYDTILQNHDLTVRFKWRENDMGKDNGSSLKKFLLTRLNLAIWDNRCTFHSATFDYDGNGERVGARIAGAGEVPYLDPNSKSRTEALAKNV</sequence>
<feature type="region of interest" description="Disordered" evidence="7">
    <location>
        <begin position="1"/>
        <end position="22"/>
    </location>
</feature>